<keyword evidence="8" id="KW-1185">Reference proteome</keyword>
<keyword evidence="4" id="KW-0411">Iron-sulfur</keyword>
<keyword evidence="1" id="KW-0001">2Fe-2S</keyword>
<dbReference type="InterPro" id="IPR006076">
    <property type="entry name" value="FAD-dep_OxRdtase"/>
</dbReference>
<organism evidence="7 8">
    <name type="scientific">Nitrospira defluvii</name>
    <dbReference type="NCBI Taxonomy" id="330214"/>
    <lineage>
        <taxon>Bacteria</taxon>
        <taxon>Pseudomonadati</taxon>
        <taxon>Nitrospirota</taxon>
        <taxon>Nitrospiria</taxon>
        <taxon>Nitrospirales</taxon>
        <taxon>Nitrospiraceae</taxon>
        <taxon>Nitrospira</taxon>
    </lineage>
</organism>
<evidence type="ECO:0000256" key="5">
    <source>
        <dbReference type="ARBA" id="ARBA00023157"/>
    </source>
</evidence>
<feature type="domain" description="Rieske" evidence="6">
    <location>
        <begin position="426"/>
        <end position="515"/>
    </location>
</feature>
<evidence type="ECO:0000313" key="8">
    <source>
        <dbReference type="Proteomes" id="UP000675880"/>
    </source>
</evidence>
<evidence type="ECO:0000259" key="6">
    <source>
        <dbReference type="PROSITE" id="PS51296"/>
    </source>
</evidence>
<dbReference type="InterPro" id="IPR036188">
    <property type="entry name" value="FAD/NAD-bd_sf"/>
</dbReference>
<dbReference type="Gene3D" id="3.30.9.10">
    <property type="entry name" value="D-Amino Acid Oxidase, subunit A, domain 2"/>
    <property type="match status" value="1"/>
</dbReference>
<dbReference type="SUPFAM" id="SSF50022">
    <property type="entry name" value="ISP domain"/>
    <property type="match status" value="1"/>
</dbReference>
<dbReference type="InterPro" id="IPR005805">
    <property type="entry name" value="Rieske_Fe-S_prot_C"/>
</dbReference>
<dbReference type="PANTHER" id="PTHR13847:SF281">
    <property type="entry name" value="FAD DEPENDENT OXIDOREDUCTASE DOMAIN-CONTAINING PROTEIN"/>
    <property type="match status" value="1"/>
</dbReference>
<sequence>MHHTSEQTRSIWMATDMPVVPPLTLGAHADVCIVGAGIAGLTTAYCLMKSGKSIIVVDKGPPGGGMTGRTTAHLSNAVDDRYVEIQRLHGASGAQVAAESHSAAIDWIDMIRVREGIDCDFMRLDGYLFAPSNGPADLIEEEWQAAQRAGLTGVERLNRLPHGLFPTGPCLKFPRQGQFHPLKYLTGLVRAIQRDGGRIFRDAHVVNVETGAQVTIETSQGCAVTADRLVVATNTPINNIVTIHTKQAAYISYVIGARVPAGTVTPVLLWDTLDPYHYIRFSTESAGTPDEQTWIIVGGEDHKAGQANDGEARYARLEAWARERFPEMGDLGFRWSGQIMESVDGLGFIGRNPGDSDQVYIATGDSGMGMTHGTIAGLVIADLIMQRPSPWAPLYDPSRRTIRAAGEFLRESLNMAAQYTDWVTGGDVNSEEEVAPGQGAILRDGLTKIAAYRDDQGILHKCSAVCPHLDCIVAWNNTESTWDCPCHGSRFDKFGTVLNGPATTNLTPIVAKHPA</sequence>
<dbReference type="Proteomes" id="UP000675880">
    <property type="component" value="Unassembled WGS sequence"/>
</dbReference>
<evidence type="ECO:0000256" key="3">
    <source>
        <dbReference type="ARBA" id="ARBA00023004"/>
    </source>
</evidence>
<dbReference type="PRINTS" id="PR00162">
    <property type="entry name" value="RIESKE"/>
</dbReference>
<dbReference type="Pfam" id="PF00355">
    <property type="entry name" value="Rieske"/>
    <property type="match status" value="1"/>
</dbReference>
<dbReference type="RefSeq" id="WP_213041546.1">
    <property type="nucleotide sequence ID" value="NZ_CAJNBJ010000002.1"/>
</dbReference>
<dbReference type="PROSITE" id="PS51296">
    <property type="entry name" value="RIESKE"/>
    <property type="match status" value="1"/>
</dbReference>
<dbReference type="EMBL" id="CAJNBJ010000002">
    <property type="protein sequence ID" value="CAE6727437.1"/>
    <property type="molecule type" value="Genomic_DNA"/>
</dbReference>
<dbReference type="PANTHER" id="PTHR13847">
    <property type="entry name" value="SARCOSINE DEHYDROGENASE-RELATED"/>
    <property type="match status" value="1"/>
</dbReference>
<evidence type="ECO:0000313" key="7">
    <source>
        <dbReference type="EMBL" id="CAE6727437.1"/>
    </source>
</evidence>
<comment type="caution">
    <text evidence="7">The sequence shown here is derived from an EMBL/GenBank/DDBJ whole genome shotgun (WGS) entry which is preliminary data.</text>
</comment>
<dbReference type="SUPFAM" id="SSF51905">
    <property type="entry name" value="FAD/NAD(P)-binding domain"/>
    <property type="match status" value="1"/>
</dbReference>
<evidence type="ECO:0000256" key="1">
    <source>
        <dbReference type="ARBA" id="ARBA00022714"/>
    </source>
</evidence>
<dbReference type="InterPro" id="IPR036922">
    <property type="entry name" value="Rieske_2Fe-2S_sf"/>
</dbReference>
<name>A0ABM8R1J0_9BACT</name>
<evidence type="ECO:0000256" key="2">
    <source>
        <dbReference type="ARBA" id="ARBA00022723"/>
    </source>
</evidence>
<dbReference type="Gene3D" id="2.102.10.10">
    <property type="entry name" value="Rieske [2Fe-2S] iron-sulphur domain"/>
    <property type="match status" value="1"/>
</dbReference>
<dbReference type="Pfam" id="PF01266">
    <property type="entry name" value="DAO"/>
    <property type="match status" value="1"/>
</dbReference>
<keyword evidence="3" id="KW-0408">Iron</keyword>
<keyword evidence="5" id="KW-1015">Disulfide bond</keyword>
<accession>A0ABM8R1J0</accession>
<protein>
    <submittedName>
        <fullName evidence="7">FAD dependent oxidoreductase</fullName>
    </submittedName>
</protein>
<dbReference type="Gene3D" id="3.50.50.60">
    <property type="entry name" value="FAD/NAD(P)-binding domain"/>
    <property type="match status" value="1"/>
</dbReference>
<gene>
    <name evidence="7" type="ORF">NSPZN2_100176</name>
</gene>
<proteinExistence type="predicted"/>
<reference evidence="7 8" key="1">
    <citation type="submission" date="2021-02" db="EMBL/GenBank/DDBJ databases">
        <authorList>
            <person name="Han P."/>
        </authorList>
    </citation>
    <scope>NUCLEOTIDE SEQUENCE [LARGE SCALE GENOMIC DNA]</scope>
    <source>
        <strain evidence="7">Candidatus Nitrospira sp. ZN2</strain>
    </source>
</reference>
<dbReference type="InterPro" id="IPR017941">
    <property type="entry name" value="Rieske_2Fe-2S"/>
</dbReference>
<evidence type="ECO:0000256" key="4">
    <source>
        <dbReference type="ARBA" id="ARBA00023014"/>
    </source>
</evidence>
<keyword evidence="2" id="KW-0479">Metal-binding</keyword>